<comment type="subcellular location">
    <subcellularLocation>
        <location evidence="1">Cytoplasm</location>
    </subcellularLocation>
</comment>
<evidence type="ECO:0000313" key="15">
    <source>
        <dbReference type="EMBL" id="ORM67903.1"/>
    </source>
</evidence>
<evidence type="ECO:0000256" key="11">
    <source>
        <dbReference type="ARBA" id="ARBA00048793"/>
    </source>
</evidence>
<dbReference type="GO" id="GO:0050661">
    <property type="term" value="F:NADP binding"/>
    <property type="evidence" value="ECO:0007669"/>
    <property type="project" value="TreeGrafter"/>
</dbReference>
<dbReference type="Gene3D" id="3.40.50.720">
    <property type="entry name" value="NAD(P)-binding Rossmann-like Domain"/>
    <property type="match status" value="1"/>
</dbReference>
<dbReference type="Gene3D" id="1.10.1040.10">
    <property type="entry name" value="N-(1-d-carboxylethyl)-l-norvaline Dehydrogenase, domain 2"/>
    <property type="match status" value="1"/>
</dbReference>
<dbReference type="InterPro" id="IPR036291">
    <property type="entry name" value="NAD(P)-bd_dom_sf"/>
</dbReference>
<accession>A0A1X1CTY3</accession>
<dbReference type="eggNOG" id="COG1893">
    <property type="taxonomic scope" value="Bacteria"/>
</dbReference>
<evidence type="ECO:0000256" key="8">
    <source>
        <dbReference type="ARBA" id="ARBA00022857"/>
    </source>
</evidence>
<feature type="domain" description="Ketopantoate reductase C-terminal" evidence="14">
    <location>
        <begin position="168"/>
        <end position="289"/>
    </location>
</feature>
<dbReference type="FunFam" id="1.10.1040.10:FF:000014">
    <property type="entry name" value="2-dehydropantoate 2-reductase"/>
    <property type="match status" value="1"/>
</dbReference>
<proteinExistence type="inferred from homology"/>
<dbReference type="NCBIfam" id="TIGR00745">
    <property type="entry name" value="apbA_panE"/>
    <property type="match status" value="1"/>
</dbReference>
<dbReference type="PANTHER" id="PTHR43765">
    <property type="entry name" value="2-DEHYDROPANTOATE 2-REDUCTASE-RELATED"/>
    <property type="match status" value="1"/>
</dbReference>
<evidence type="ECO:0000256" key="5">
    <source>
        <dbReference type="ARBA" id="ARBA00019465"/>
    </source>
</evidence>
<evidence type="ECO:0000256" key="10">
    <source>
        <dbReference type="ARBA" id="ARBA00032024"/>
    </source>
</evidence>
<keyword evidence="6" id="KW-0963">Cytoplasm</keyword>
<name>A0A1X1CTY3_9GAMM</name>
<dbReference type="OrthoDB" id="6530772at2"/>
<evidence type="ECO:0000256" key="4">
    <source>
        <dbReference type="ARBA" id="ARBA00013014"/>
    </source>
</evidence>
<dbReference type="NCBIfam" id="NF005087">
    <property type="entry name" value="PRK06522.1-1"/>
    <property type="match status" value="1"/>
</dbReference>
<dbReference type="UniPathway" id="UPA00028">
    <property type="reaction ID" value="UER00004"/>
</dbReference>
<keyword evidence="7 12" id="KW-0566">Pantothenate biosynthesis</keyword>
<organism evidence="15 16">
    <name type="scientific">Pantoea rwandensis</name>
    <dbReference type="NCBI Taxonomy" id="1076550"/>
    <lineage>
        <taxon>Bacteria</taxon>
        <taxon>Pseudomonadati</taxon>
        <taxon>Pseudomonadota</taxon>
        <taxon>Gammaproteobacteria</taxon>
        <taxon>Enterobacterales</taxon>
        <taxon>Erwiniaceae</taxon>
        <taxon>Pantoea</taxon>
    </lineage>
</organism>
<evidence type="ECO:0000259" key="13">
    <source>
        <dbReference type="Pfam" id="PF02558"/>
    </source>
</evidence>
<dbReference type="Pfam" id="PF02558">
    <property type="entry name" value="ApbA"/>
    <property type="match status" value="1"/>
</dbReference>
<evidence type="ECO:0000256" key="7">
    <source>
        <dbReference type="ARBA" id="ARBA00022655"/>
    </source>
</evidence>
<keyword evidence="8 12" id="KW-0521">NADP</keyword>
<dbReference type="RefSeq" id="WP_084935823.1">
    <property type="nucleotide sequence ID" value="NZ_MLFR01000019.1"/>
</dbReference>
<evidence type="ECO:0000259" key="14">
    <source>
        <dbReference type="Pfam" id="PF08546"/>
    </source>
</evidence>
<dbReference type="InterPro" id="IPR013752">
    <property type="entry name" value="KPA_reductase"/>
</dbReference>
<comment type="catalytic activity">
    <reaction evidence="11 12">
        <text>(R)-pantoate + NADP(+) = 2-dehydropantoate + NADPH + H(+)</text>
        <dbReference type="Rhea" id="RHEA:16233"/>
        <dbReference type="ChEBI" id="CHEBI:11561"/>
        <dbReference type="ChEBI" id="CHEBI:15378"/>
        <dbReference type="ChEBI" id="CHEBI:15980"/>
        <dbReference type="ChEBI" id="CHEBI:57783"/>
        <dbReference type="ChEBI" id="CHEBI:58349"/>
        <dbReference type="EC" id="1.1.1.169"/>
    </reaction>
</comment>
<dbReference type="GO" id="GO:0008677">
    <property type="term" value="F:2-dehydropantoate 2-reductase activity"/>
    <property type="evidence" value="ECO:0007669"/>
    <property type="project" value="UniProtKB-EC"/>
</dbReference>
<keyword evidence="9 12" id="KW-0560">Oxidoreductase</keyword>
<dbReference type="InterPro" id="IPR050838">
    <property type="entry name" value="Ketopantoate_reductase"/>
</dbReference>
<dbReference type="STRING" id="1076550.LH22_17630"/>
<feature type="domain" description="Ketopantoate reductase N-terminal" evidence="13">
    <location>
        <begin position="3"/>
        <end position="142"/>
    </location>
</feature>
<gene>
    <name evidence="15" type="ORF">HA51_16960</name>
</gene>
<dbReference type="AlphaFoldDB" id="A0A1X1CTY3"/>
<dbReference type="GO" id="GO:0005737">
    <property type="term" value="C:cytoplasm"/>
    <property type="evidence" value="ECO:0007669"/>
    <property type="project" value="UniProtKB-SubCell"/>
</dbReference>
<evidence type="ECO:0000256" key="9">
    <source>
        <dbReference type="ARBA" id="ARBA00023002"/>
    </source>
</evidence>
<sequence>MKITVLGCGALGQIWLAALARQGHEVQGWLRVPQPYCSVNVIDPQGHASNHTFIANDPLFLAESQLLLVTLKAPQVSPAVKNLQSVLPAHVPILLLHNGMGTLEELKELSHPLLRGITTHAAMRDGTVIKHVAHGITHIGPTSRESAALSDIADILHQALPDVAWHDNIASASWRKLAVNCVINPLSVEHDCQNDALRAYPQQIATLCEEIAWVMEREGQHIAVDNLRDIIYDVIDNTAANTSSMLQDIRAQRQTEIDYITGYLLRRARAQGISLPENTRMYDLIKRKESQYERERIGSGLPGTWQ</sequence>
<dbReference type="InterPro" id="IPR013332">
    <property type="entry name" value="KPR_N"/>
</dbReference>
<comment type="similarity">
    <text evidence="3 12">Belongs to the ketopantoate reductase family.</text>
</comment>
<dbReference type="FunFam" id="3.40.50.720:FF:000162">
    <property type="entry name" value="2-dehydropantoate 2-reductase"/>
    <property type="match status" value="1"/>
</dbReference>
<evidence type="ECO:0000256" key="12">
    <source>
        <dbReference type="RuleBase" id="RU362068"/>
    </source>
</evidence>
<comment type="pathway">
    <text evidence="2 12">Cofactor biosynthesis; (R)-pantothenate biosynthesis; (R)-pantoate from 3-methyl-2-oxobutanoate: step 2/2.</text>
</comment>
<dbReference type="GO" id="GO:0015940">
    <property type="term" value="P:pantothenate biosynthetic process"/>
    <property type="evidence" value="ECO:0007669"/>
    <property type="project" value="UniProtKB-UniPathway"/>
</dbReference>
<evidence type="ECO:0000256" key="6">
    <source>
        <dbReference type="ARBA" id="ARBA00022490"/>
    </source>
</evidence>
<dbReference type="InterPro" id="IPR008927">
    <property type="entry name" value="6-PGluconate_DH-like_C_sf"/>
</dbReference>
<evidence type="ECO:0000256" key="1">
    <source>
        <dbReference type="ARBA" id="ARBA00004496"/>
    </source>
</evidence>
<comment type="function">
    <text evidence="12">Catalyzes the NADPH-dependent reduction of ketopantoate into pantoic acid.</text>
</comment>
<evidence type="ECO:0000256" key="3">
    <source>
        <dbReference type="ARBA" id="ARBA00007870"/>
    </source>
</evidence>
<dbReference type="PANTHER" id="PTHR43765:SF2">
    <property type="entry name" value="2-DEHYDROPANTOATE 2-REDUCTASE"/>
    <property type="match status" value="1"/>
</dbReference>
<dbReference type="SUPFAM" id="SSF51735">
    <property type="entry name" value="NAD(P)-binding Rossmann-fold domains"/>
    <property type="match status" value="1"/>
</dbReference>
<evidence type="ECO:0000256" key="2">
    <source>
        <dbReference type="ARBA" id="ARBA00004994"/>
    </source>
</evidence>
<dbReference type="Pfam" id="PF08546">
    <property type="entry name" value="ApbA_C"/>
    <property type="match status" value="1"/>
</dbReference>
<dbReference type="EMBL" id="MLFR01000019">
    <property type="protein sequence ID" value="ORM67903.1"/>
    <property type="molecule type" value="Genomic_DNA"/>
</dbReference>
<dbReference type="InterPro" id="IPR003710">
    <property type="entry name" value="ApbA"/>
</dbReference>
<dbReference type="EC" id="1.1.1.169" evidence="4 12"/>
<dbReference type="InterPro" id="IPR013328">
    <property type="entry name" value="6PGD_dom2"/>
</dbReference>
<dbReference type="Proteomes" id="UP000193558">
    <property type="component" value="Unassembled WGS sequence"/>
</dbReference>
<reference evidence="15 16" key="1">
    <citation type="journal article" date="2017" name="Antonie Van Leeuwenhoek">
        <title>Phylogenomic resolution of the bacterial genus Pantoea and its relationship with Erwinia and Tatumella.</title>
        <authorList>
            <person name="Palmer M."/>
            <person name="Steenkamp E.T."/>
            <person name="Coetzee M.P."/>
            <person name="Chan W.Y."/>
            <person name="van Zyl E."/>
            <person name="De Maayer P."/>
            <person name="Coutinho T.A."/>
            <person name="Blom J."/>
            <person name="Smits T.H."/>
            <person name="Duffy B."/>
            <person name="Venter S.N."/>
        </authorList>
    </citation>
    <scope>NUCLEOTIDE SEQUENCE [LARGE SCALE GENOMIC DNA]</scope>
    <source>
        <strain evidence="15 16">LMG 26275</strain>
    </source>
</reference>
<evidence type="ECO:0000313" key="16">
    <source>
        <dbReference type="Proteomes" id="UP000193558"/>
    </source>
</evidence>
<dbReference type="SUPFAM" id="SSF48179">
    <property type="entry name" value="6-phosphogluconate dehydrogenase C-terminal domain-like"/>
    <property type="match status" value="1"/>
</dbReference>
<protein>
    <recommendedName>
        <fullName evidence="5 12">2-dehydropantoate 2-reductase</fullName>
        <ecNumber evidence="4 12">1.1.1.169</ecNumber>
    </recommendedName>
    <alternativeName>
        <fullName evidence="10 12">Ketopantoate reductase</fullName>
    </alternativeName>
</protein>
<comment type="caution">
    <text evidence="15">The sequence shown here is derived from an EMBL/GenBank/DDBJ whole genome shotgun (WGS) entry which is preliminary data.</text>
</comment>